<comment type="caution">
    <text evidence="13">The sequence shown here is derived from an EMBL/GenBank/DDBJ whole genome shotgun (WGS) entry which is preliminary data.</text>
</comment>
<keyword evidence="3 10" id="KW-0963">Cytoplasm</keyword>
<keyword evidence="6 10" id="KW-0067">ATP-binding</keyword>
<evidence type="ECO:0000256" key="6">
    <source>
        <dbReference type="ARBA" id="ARBA00022840"/>
    </source>
</evidence>
<dbReference type="AlphaFoldDB" id="A0A940MC10"/>
<evidence type="ECO:0000259" key="12">
    <source>
        <dbReference type="PROSITE" id="PS50862"/>
    </source>
</evidence>
<dbReference type="SUPFAM" id="SSF55681">
    <property type="entry name" value="Class II aaRS and biotin synthetases"/>
    <property type="match status" value="1"/>
</dbReference>
<comment type="subcellular location">
    <subcellularLocation>
        <location evidence="10">Cytoplasm</location>
    </subcellularLocation>
</comment>
<dbReference type="GO" id="GO:0004821">
    <property type="term" value="F:histidine-tRNA ligase activity"/>
    <property type="evidence" value="ECO:0007669"/>
    <property type="project" value="UniProtKB-UniRule"/>
</dbReference>
<evidence type="ECO:0000313" key="14">
    <source>
        <dbReference type="Proteomes" id="UP000670475"/>
    </source>
</evidence>
<dbReference type="InterPro" id="IPR004154">
    <property type="entry name" value="Anticodon-bd"/>
</dbReference>
<organism evidence="13 14">
    <name type="scientific">Streptomyces montanisoli</name>
    <dbReference type="NCBI Taxonomy" id="2798581"/>
    <lineage>
        <taxon>Bacteria</taxon>
        <taxon>Bacillati</taxon>
        <taxon>Actinomycetota</taxon>
        <taxon>Actinomycetes</taxon>
        <taxon>Kitasatosporales</taxon>
        <taxon>Streptomycetaceae</taxon>
        <taxon>Streptomyces</taxon>
    </lineage>
</organism>
<dbReference type="PANTHER" id="PTHR43707:SF1">
    <property type="entry name" value="HISTIDINE--TRNA LIGASE, MITOCHONDRIAL-RELATED"/>
    <property type="match status" value="1"/>
</dbReference>
<evidence type="ECO:0000313" key="13">
    <source>
        <dbReference type="EMBL" id="MBP0458509.1"/>
    </source>
</evidence>
<proteinExistence type="inferred from homology"/>
<reference evidence="13" key="1">
    <citation type="submission" date="2021-03" db="EMBL/GenBank/DDBJ databases">
        <title>Whole genome sequence of Streptomyces bomunensis MMS17-BM035.</title>
        <authorList>
            <person name="Lee J.H."/>
        </authorList>
    </citation>
    <scope>NUCLEOTIDE SEQUENCE</scope>
    <source>
        <strain evidence="13">MMS17-BM035</strain>
    </source>
</reference>
<dbReference type="NCBIfam" id="TIGR00442">
    <property type="entry name" value="hisS"/>
    <property type="match status" value="1"/>
</dbReference>
<dbReference type="SUPFAM" id="SSF52954">
    <property type="entry name" value="Class II aaRS ABD-related"/>
    <property type="match status" value="1"/>
</dbReference>
<dbReference type="GO" id="GO:0005524">
    <property type="term" value="F:ATP binding"/>
    <property type="evidence" value="ECO:0007669"/>
    <property type="project" value="UniProtKB-UniRule"/>
</dbReference>
<feature type="binding site" evidence="11">
    <location>
        <position position="132"/>
    </location>
    <ligand>
        <name>L-histidine</name>
        <dbReference type="ChEBI" id="CHEBI:57595"/>
    </ligand>
</feature>
<dbReference type="EMBL" id="JAGIQL010000044">
    <property type="protein sequence ID" value="MBP0458509.1"/>
    <property type="molecule type" value="Genomic_DNA"/>
</dbReference>
<dbReference type="Pfam" id="PF13393">
    <property type="entry name" value="tRNA-synt_His"/>
    <property type="match status" value="1"/>
</dbReference>
<sequence>MSTFQAPKGTYDLLPPASATYLAVRDALAAPLKRSGYGYVETPGFENVELFARGVGESTDIVTKEMYAFETKGGDRLALRPEGTASVLRATLEANLHKAGNLPVKLWYSGSYYRYERPQKGRYRHFSQVGAEAIGAEDPALDAELIVLADQAYRSLGLRGFRILLNSLGDRECRPAYREALQGFLRGLDLDDETRRRIEINPLRVLDDKRRDVQRQLEGAPLLRDHLCDACRAYHDEVRALLTAQGVAFEDDPRLVRGLDYYTRTTFEFVHDGLGSQSAVGGGGRYDGLSEMIGGPALPSVGWALGVDRTVLALQAEGVTLELPPVTSVFAVPLGDEARRVLFAAVTELRRAGIAADLSYGGKGIKGAMRSADRSGARYTLVAGERDLEAGVAQLKDMESGEQEAVALDKIVDRLRTLLG</sequence>
<dbReference type="CDD" id="cd00773">
    <property type="entry name" value="HisRS-like_core"/>
    <property type="match status" value="1"/>
</dbReference>
<dbReference type="GO" id="GO:0006427">
    <property type="term" value="P:histidyl-tRNA aminoacylation"/>
    <property type="evidence" value="ECO:0007669"/>
    <property type="project" value="UniProtKB-UniRule"/>
</dbReference>
<dbReference type="HAMAP" id="MF_00127">
    <property type="entry name" value="His_tRNA_synth"/>
    <property type="match status" value="1"/>
</dbReference>
<feature type="binding site" evidence="11">
    <location>
        <position position="257"/>
    </location>
    <ligand>
        <name>L-histidine</name>
        <dbReference type="ChEBI" id="CHEBI:57595"/>
    </ligand>
</feature>
<dbReference type="PIRSF" id="PIRSF001549">
    <property type="entry name" value="His-tRNA_synth"/>
    <property type="match status" value="1"/>
</dbReference>
<evidence type="ECO:0000256" key="8">
    <source>
        <dbReference type="ARBA" id="ARBA00023146"/>
    </source>
</evidence>
<evidence type="ECO:0000256" key="11">
    <source>
        <dbReference type="PIRSR" id="PIRSR001549-1"/>
    </source>
</evidence>
<evidence type="ECO:0000256" key="10">
    <source>
        <dbReference type="HAMAP-Rule" id="MF_00127"/>
    </source>
</evidence>
<dbReference type="EC" id="6.1.1.21" evidence="10"/>
<dbReference type="InterPro" id="IPR036621">
    <property type="entry name" value="Anticodon-bd_dom_sf"/>
</dbReference>
<dbReference type="InterPro" id="IPR004516">
    <property type="entry name" value="HisRS/HisZ"/>
</dbReference>
<evidence type="ECO:0000256" key="2">
    <source>
        <dbReference type="ARBA" id="ARBA00011738"/>
    </source>
</evidence>
<comment type="subunit">
    <text evidence="2 10">Homodimer.</text>
</comment>
<keyword evidence="8 10" id="KW-0030">Aminoacyl-tRNA synthetase</keyword>
<dbReference type="Proteomes" id="UP000670475">
    <property type="component" value="Unassembled WGS sequence"/>
</dbReference>
<gene>
    <name evidence="10" type="primary">hisS</name>
    <name evidence="13" type="ORF">JFN87_13490</name>
</gene>
<keyword evidence="7 10" id="KW-0648">Protein biosynthesis</keyword>
<feature type="binding site" evidence="11">
    <location>
        <position position="114"/>
    </location>
    <ligand>
        <name>L-histidine</name>
        <dbReference type="ChEBI" id="CHEBI:57595"/>
    </ligand>
</feature>
<evidence type="ECO:0000256" key="7">
    <source>
        <dbReference type="ARBA" id="ARBA00022917"/>
    </source>
</evidence>
<feature type="domain" description="Aminoacyl-transfer RNA synthetases class-II family profile" evidence="12">
    <location>
        <begin position="1"/>
        <end position="324"/>
    </location>
</feature>
<dbReference type="PROSITE" id="PS50862">
    <property type="entry name" value="AA_TRNA_LIGASE_II"/>
    <property type="match status" value="1"/>
</dbReference>
<dbReference type="GO" id="GO:0005737">
    <property type="term" value="C:cytoplasm"/>
    <property type="evidence" value="ECO:0007669"/>
    <property type="project" value="UniProtKB-SubCell"/>
</dbReference>
<feature type="binding site" evidence="11">
    <location>
        <begin position="82"/>
        <end position="84"/>
    </location>
    <ligand>
        <name>L-histidine</name>
        <dbReference type="ChEBI" id="CHEBI:57595"/>
    </ligand>
</feature>
<keyword evidence="4 10" id="KW-0436">Ligase</keyword>
<dbReference type="Gene3D" id="3.40.50.800">
    <property type="entry name" value="Anticodon-binding domain"/>
    <property type="match status" value="1"/>
</dbReference>
<accession>A0A940MC10</accession>
<keyword evidence="14" id="KW-1185">Reference proteome</keyword>
<evidence type="ECO:0000256" key="5">
    <source>
        <dbReference type="ARBA" id="ARBA00022741"/>
    </source>
</evidence>
<evidence type="ECO:0000256" key="9">
    <source>
        <dbReference type="ARBA" id="ARBA00047639"/>
    </source>
</evidence>
<feature type="binding site" evidence="11">
    <location>
        <begin position="261"/>
        <end position="262"/>
    </location>
    <ligand>
        <name>L-histidine</name>
        <dbReference type="ChEBI" id="CHEBI:57595"/>
    </ligand>
</feature>
<keyword evidence="5 10" id="KW-0547">Nucleotide-binding</keyword>
<name>A0A940MC10_9ACTN</name>
<evidence type="ECO:0000256" key="1">
    <source>
        <dbReference type="ARBA" id="ARBA00008226"/>
    </source>
</evidence>
<dbReference type="Gene3D" id="3.30.930.10">
    <property type="entry name" value="Bira Bifunctional Protein, Domain 2"/>
    <property type="match status" value="1"/>
</dbReference>
<dbReference type="Pfam" id="PF03129">
    <property type="entry name" value="HGTP_anticodon"/>
    <property type="match status" value="1"/>
</dbReference>
<dbReference type="PANTHER" id="PTHR43707">
    <property type="entry name" value="HISTIDYL-TRNA SYNTHETASE"/>
    <property type="match status" value="1"/>
</dbReference>
<evidence type="ECO:0000256" key="3">
    <source>
        <dbReference type="ARBA" id="ARBA00022490"/>
    </source>
</evidence>
<dbReference type="RefSeq" id="WP_209340268.1">
    <property type="nucleotide sequence ID" value="NZ_JAGIQL010000044.1"/>
</dbReference>
<dbReference type="InterPro" id="IPR041715">
    <property type="entry name" value="HisRS-like_core"/>
</dbReference>
<dbReference type="InterPro" id="IPR006195">
    <property type="entry name" value="aa-tRNA-synth_II"/>
</dbReference>
<dbReference type="InterPro" id="IPR033656">
    <property type="entry name" value="HisRS_anticodon"/>
</dbReference>
<comment type="similarity">
    <text evidence="1 10">Belongs to the class-II aminoacyl-tRNA synthetase family.</text>
</comment>
<protein>
    <recommendedName>
        <fullName evidence="10">Histidine--tRNA ligase</fullName>
        <ecNumber evidence="10">6.1.1.21</ecNumber>
    </recommendedName>
    <alternativeName>
        <fullName evidence="10">Histidyl-tRNA synthetase</fullName>
        <shortName evidence="10">HisRS</shortName>
    </alternativeName>
</protein>
<feature type="binding site" evidence="11">
    <location>
        <position position="128"/>
    </location>
    <ligand>
        <name>L-histidine</name>
        <dbReference type="ChEBI" id="CHEBI:57595"/>
    </ligand>
</feature>
<dbReference type="InterPro" id="IPR045864">
    <property type="entry name" value="aa-tRNA-synth_II/BPL/LPL"/>
</dbReference>
<comment type="catalytic activity">
    <reaction evidence="9 10">
        <text>tRNA(His) + L-histidine + ATP = L-histidyl-tRNA(His) + AMP + diphosphate + H(+)</text>
        <dbReference type="Rhea" id="RHEA:17313"/>
        <dbReference type="Rhea" id="RHEA-COMP:9665"/>
        <dbReference type="Rhea" id="RHEA-COMP:9689"/>
        <dbReference type="ChEBI" id="CHEBI:15378"/>
        <dbReference type="ChEBI" id="CHEBI:30616"/>
        <dbReference type="ChEBI" id="CHEBI:33019"/>
        <dbReference type="ChEBI" id="CHEBI:57595"/>
        <dbReference type="ChEBI" id="CHEBI:78442"/>
        <dbReference type="ChEBI" id="CHEBI:78527"/>
        <dbReference type="ChEBI" id="CHEBI:456215"/>
        <dbReference type="EC" id="6.1.1.21"/>
    </reaction>
</comment>
<dbReference type="InterPro" id="IPR015807">
    <property type="entry name" value="His-tRNA-ligase"/>
</dbReference>
<evidence type="ECO:0000256" key="4">
    <source>
        <dbReference type="ARBA" id="ARBA00022598"/>
    </source>
</evidence>
<dbReference type="CDD" id="cd00859">
    <property type="entry name" value="HisRS_anticodon"/>
    <property type="match status" value="1"/>
</dbReference>